<accession>A0A9W7A6S3</accession>
<dbReference type="PROSITE" id="PS50012">
    <property type="entry name" value="RCC1_3"/>
    <property type="match status" value="1"/>
</dbReference>
<dbReference type="SUPFAM" id="SSF50985">
    <property type="entry name" value="RCC1/BLIP-II"/>
    <property type="match status" value="1"/>
</dbReference>
<evidence type="ECO:0000256" key="1">
    <source>
        <dbReference type="PROSITE-ProRule" id="PRU00235"/>
    </source>
</evidence>
<dbReference type="InterPro" id="IPR009091">
    <property type="entry name" value="RCC1/BLIP-II"/>
</dbReference>
<sequence length="173" mass="18354">MEKTPKKDGDVYIWGKFQGGPTGSPGSPASDAFFPHKMSSVPPSVPSPFVSIAAASHQTAALKSDGSVWMNGIVKDGRGSTVYGLVRVAGREIWGVGTVEIYGGSTVVAVVGGREAWKVELKETGREGKDGDPDEGARWGNVERADFLDGWEGEGKIVDCSMGWKFGHAIIKQ</sequence>
<protein>
    <submittedName>
        <fullName evidence="2">Uncharacterized protein</fullName>
    </submittedName>
</protein>
<proteinExistence type="predicted"/>
<dbReference type="InterPro" id="IPR000408">
    <property type="entry name" value="Reg_chr_condens"/>
</dbReference>
<keyword evidence="3" id="KW-1185">Reference proteome</keyword>
<dbReference type="EMBL" id="BRXZ01004018">
    <property type="protein sequence ID" value="GMH66807.1"/>
    <property type="molecule type" value="Genomic_DNA"/>
</dbReference>
<evidence type="ECO:0000313" key="3">
    <source>
        <dbReference type="Proteomes" id="UP001165082"/>
    </source>
</evidence>
<evidence type="ECO:0000313" key="2">
    <source>
        <dbReference type="EMBL" id="GMH66807.1"/>
    </source>
</evidence>
<gene>
    <name evidence="2" type="ORF">TrRE_jg11950</name>
</gene>
<organism evidence="2 3">
    <name type="scientific">Triparma retinervis</name>
    <dbReference type="NCBI Taxonomy" id="2557542"/>
    <lineage>
        <taxon>Eukaryota</taxon>
        <taxon>Sar</taxon>
        <taxon>Stramenopiles</taxon>
        <taxon>Ochrophyta</taxon>
        <taxon>Bolidophyceae</taxon>
        <taxon>Parmales</taxon>
        <taxon>Triparmaceae</taxon>
        <taxon>Triparma</taxon>
    </lineage>
</organism>
<dbReference type="Proteomes" id="UP001165082">
    <property type="component" value="Unassembled WGS sequence"/>
</dbReference>
<name>A0A9W7A6S3_9STRA</name>
<feature type="repeat" description="RCC1" evidence="1">
    <location>
        <begin position="9"/>
        <end position="65"/>
    </location>
</feature>
<dbReference type="AlphaFoldDB" id="A0A9W7A6S3"/>
<reference evidence="2" key="1">
    <citation type="submission" date="2022-07" db="EMBL/GenBank/DDBJ databases">
        <title>Genome analysis of Parmales, a sister group of diatoms, reveals the evolutionary specialization of diatoms from phago-mixotrophs to photoautotrophs.</title>
        <authorList>
            <person name="Ban H."/>
            <person name="Sato S."/>
            <person name="Yoshikawa S."/>
            <person name="Kazumasa Y."/>
            <person name="Nakamura Y."/>
            <person name="Ichinomiya M."/>
            <person name="Saitoh K."/>
            <person name="Sato N."/>
            <person name="Blanc-Mathieu R."/>
            <person name="Endo H."/>
            <person name="Kuwata A."/>
            <person name="Ogata H."/>
        </authorList>
    </citation>
    <scope>NUCLEOTIDE SEQUENCE</scope>
</reference>
<comment type="caution">
    <text evidence="2">The sequence shown here is derived from an EMBL/GenBank/DDBJ whole genome shotgun (WGS) entry which is preliminary data.</text>
</comment>
<dbReference type="Gene3D" id="2.130.10.30">
    <property type="entry name" value="Regulator of chromosome condensation 1/beta-lactamase-inhibitor protein II"/>
    <property type="match status" value="1"/>
</dbReference>